<sequence length="250" mass="28860">MTPAPKGKAAPMVLAKGAPRFSCDQSITLEPKFNEISQYRVRYYILEGPCVDIVLPKAATDYRPELEITIIEHFSVRLLERYAPALDITYPIEEVTDDKYSNIKAYLPISSFKEEAIRDILTWFQEIASTPGRCLPKLVIPARSSFLKLYYYYQAFEKLRMKRFSCQFEVILKDYIDRHALSEYELGQVLGGLPYWDRINQHAIAATARVLTSKDTPISKKWDLVEFFEQKHDTLLCAATKAFRREALGK</sequence>
<name>A0A6A6UJU2_9PEZI</name>
<evidence type="ECO:0000313" key="2">
    <source>
        <dbReference type="Proteomes" id="UP000799302"/>
    </source>
</evidence>
<evidence type="ECO:0008006" key="3">
    <source>
        <dbReference type="Google" id="ProtNLM"/>
    </source>
</evidence>
<dbReference type="AlphaFoldDB" id="A0A6A6UJU2"/>
<reference evidence="1" key="1">
    <citation type="journal article" date="2020" name="Stud. Mycol.">
        <title>101 Dothideomycetes genomes: a test case for predicting lifestyles and emergence of pathogens.</title>
        <authorList>
            <person name="Haridas S."/>
            <person name="Albert R."/>
            <person name="Binder M."/>
            <person name="Bloem J."/>
            <person name="Labutti K."/>
            <person name="Salamov A."/>
            <person name="Andreopoulos B."/>
            <person name="Baker S."/>
            <person name="Barry K."/>
            <person name="Bills G."/>
            <person name="Bluhm B."/>
            <person name="Cannon C."/>
            <person name="Castanera R."/>
            <person name="Culley D."/>
            <person name="Daum C."/>
            <person name="Ezra D."/>
            <person name="Gonzalez J."/>
            <person name="Henrissat B."/>
            <person name="Kuo A."/>
            <person name="Liang C."/>
            <person name="Lipzen A."/>
            <person name="Lutzoni F."/>
            <person name="Magnuson J."/>
            <person name="Mondo S."/>
            <person name="Nolan M."/>
            <person name="Ohm R."/>
            <person name="Pangilinan J."/>
            <person name="Park H.-J."/>
            <person name="Ramirez L."/>
            <person name="Alfaro M."/>
            <person name="Sun H."/>
            <person name="Tritt A."/>
            <person name="Yoshinaga Y."/>
            <person name="Zwiers L.-H."/>
            <person name="Turgeon B."/>
            <person name="Goodwin S."/>
            <person name="Spatafora J."/>
            <person name="Crous P."/>
            <person name="Grigoriev I."/>
        </authorList>
    </citation>
    <scope>NUCLEOTIDE SEQUENCE</scope>
    <source>
        <strain evidence="1">CBS 115976</strain>
    </source>
</reference>
<gene>
    <name evidence="1" type="ORF">BT63DRAFT_179067</name>
</gene>
<dbReference type="Proteomes" id="UP000799302">
    <property type="component" value="Unassembled WGS sequence"/>
</dbReference>
<proteinExistence type="predicted"/>
<protein>
    <recommendedName>
        <fullName evidence="3">BTB domain-containing protein</fullName>
    </recommendedName>
</protein>
<keyword evidence="2" id="KW-1185">Reference proteome</keyword>
<evidence type="ECO:0000313" key="1">
    <source>
        <dbReference type="EMBL" id="KAF2671737.1"/>
    </source>
</evidence>
<accession>A0A6A6UJU2</accession>
<dbReference type="EMBL" id="MU004232">
    <property type="protein sequence ID" value="KAF2671737.1"/>
    <property type="molecule type" value="Genomic_DNA"/>
</dbReference>
<organism evidence="1 2">
    <name type="scientific">Microthyrium microscopicum</name>
    <dbReference type="NCBI Taxonomy" id="703497"/>
    <lineage>
        <taxon>Eukaryota</taxon>
        <taxon>Fungi</taxon>
        <taxon>Dikarya</taxon>
        <taxon>Ascomycota</taxon>
        <taxon>Pezizomycotina</taxon>
        <taxon>Dothideomycetes</taxon>
        <taxon>Dothideomycetes incertae sedis</taxon>
        <taxon>Microthyriales</taxon>
        <taxon>Microthyriaceae</taxon>
        <taxon>Microthyrium</taxon>
    </lineage>
</organism>